<comment type="caution">
    <text evidence="1">The sequence shown here is derived from an EMBL/GenBank/DDBJ whole genome shotgun (WGS) entry which is preliminary data.</text>
</comment>
<sequence length="53" mass="6030">HSYKDDLFPTTLGPRSGNAFVRDACLLEKRGKTPFLDRVYAGRAKPTQEYADR</sequence>
<organism evidence="1 2">
    <name type="scientific">Nephila pilipes</name>
    <name type="common">Giant wood spider</name>
    <name type="synonym">Nephila maculata</name>
    <dbReference type="NCBI Taxonomy" id="299642"/>
    <lineage>
        <taxon>Eukaryota</taxon>
        <taxon>Metazoa</taxon>
        <taxon>Ecdysozoa</taxon>
        <taxon>Arthropoda</taxon>
        <taxon>Chelicerata</taxon>
        <taxon>Arachnida</taxon>
        <taxon>Araneae</taxon>
        <taxon>Araneomorphae</taxon>
        <taxon>Entelegynae</taxon>
        <taxon>Araneoidea</taxon>
        <taxon>Nephilidae</taxon>
        <taxon>Nephila</taxon>
    </lineage>
</organism>
<name>A0A8X6NI89_NEPPI</name>
<evidence type="ECO:0000313" key="1">
    <source>
        <dbReference type="EMBL" id="GFT14650.1"/>
    </source>
</evidence>
<proteinExistence type="predicted"/>
<keyword evidence="2" id="KW-1185">Reference proteome</keyword>
<dbReference type="AlphaFoldDB" id="A0A8X6NI89"/>
<accession>A0A8X6NI89</accession>
<protein>
    <submittedName>
        <fullName evidence="1">Uncharacterized protein</fullName>
    </submittedName>
</protein>
<evidence type="ECO:0000313" key="2">
    <source>
        <dbReference type="Proteomes" id="UP000887013"/>
    </source>
</evidence>
<dbReference type="Proteomes" id="UP000887013">
    <property type="component" value="Unassembled WGS sequence"/>
</dbReference>
<dbReference type="EMBL" id="BMAW01104470">
    <property type="protein sequence ID" value="GFT14650.1"/>
    <property type="molecule type" value="Genomic_DNA"/>
</dbReference>
<feature type="non-terminal residue" evidence="1">
    <location>
        <position position="1"/>
    </location>
</feature>
<reference evidence="1" key="1">
    <citation type="submission" date="2020-08" db="EMBL/GenBank/DDBJ databases">
        <title>Multicomponent nature underlies the extraordinary mechanical properties of spider dragline silk.</title>
        <authorList>
            <person name="Kono N."/>
            <person name="Nakamura H."/>
            <person name="Mori M."/>
            <person name="Yoshida Y."/>
            <person name="Ohtoshi R."/>
            <person name="Malay A.D."/>
            <person name="Moran D.A.P."/>
            <person name="Tomita M."/>
            <person name="Numata K."/>
            <person name="Arakawa K."/>
        </authorList>
    </citation>
    <scope>NUCLEOTIDE SEQUENCE</scope>
</reference>
<gene>
    <name evidence="1" type="ORF">NPIL_376141</name>
</gene>